<evidence type="ECO:0008006" key="9">
    <source>
        <dbReference type="Google" id="ProtNLM"/>
    </source>
</evidence>
<feature type="transmembrane region" description="Helical" evidence="6">
    <location>
        <begin position="36"/>
        <end position="56"/>
    </location>
</feature>
<organism evidence="7 8">
    <name type="scientific">Gonium pectorale</name>
    <name type="common">Green alga</name>
    <dbReference type="NCBI Taxonomy" id="33097"/>
    <lineage>
        <taxon>Eukaryota</taxon>
        <taxon>Viridiplantae</taxon>
        <taxon>Chlorophyta</taxon>
        <taxon>core chlorophytes</taxon>
        <taxon>Chlorophyceae</taxon>
        <taxon>CS clade</taxon>
        <taxon>Chlamydomonadales</taxon>
        <taxon>Volvocaceae</taxon>
        <taxon>Gonium</taxon>
    </lineage>
</organism>
<feature type="transmembrane region" description="Helical" evidence="6">
    <location>
        <begin position="188"/>
        <end position="210"/>
    </location>
</feature>
<dbReference type="Proteomes" id="UP000075714">
    <property type="component" value="Unassembled WGS sequence"/>
</dbReference>
<feature type="transmembrane region" description="Helical" evidence="6">
    <location>
        <begin position="281"/>
        <end position="299"/>
    </location>
</feature>
<protein>
    <recommendedName>
        <fullName evidence="9">ZIP protein</fullName>
    </recommendedName>
</protein>
<keyword evidence="4 6" id="KW-0472">Membrane</keyword>
<evidence type="ECO:0000256" key="6">
    <source>
        <dbReference type="SAM" id="Phobius"/>
    </source>
</evidence>
<dbReference type="PANTHER" id="PTHR11040:SF210">
    <property type="entry name" value="ZINC-REGULATED TRANSPORTER 3"/>
    <property type="match status" value="1"/>
</dbReference>
<dbReference type="EMBL" id="LSYV01000002">
    <property type="protein sequence ID" value="KXZ56935.1"/>
    <property type="molecule type" value="Genomic_DNA"/>
</dbReference>
<evidence type="ECO:0000256" key="1">
    <source>
        <dbReference type="ARBA" id="ARBA00004141"/>
    </source>
</evidence>
<dbReference type="STRING" id="33097.A0A150H4I5"/>
<proteinExistence type="predicted"/>
<dbReference type="GO" id="GO:0016020">
    <property type="term" value="C:membrane"/>
    <property type="evidence" value="ECO:0007669"/>
    <property type="project" value="UniProtKB-SubCell"/>
</dbReference>
<dbReference type="OrthoDB" id="262547at2759"/>
<keyword evidence="2 6" id="KW-0812">Transmembrane</keyword>
<feature type="region of interest" description="Disordered" evidence="5">
    <location>
        <begin position="77"/>
        <end position="118"/>
    </location>
</feature>
<evidence type="ECO:0000313" key="8">
    <source>
        <dbReference type="Proteomes" id="UP000075714"/>
    </source>
</evidence>
<evidence type="ECO:0000313" key="7">
    <source>
        <dbReference type="EMBL" id="KXZ56935.1"/>
    </source>
</evidence>
<dbReference type="Pfam" id="PF02535">
    <property type="entry name" value="Zip"/>
    <property type="match status" value="1"/>
</dbReference>
<keyword evidence="3 6" id="KW-1133">Transmembrane helix</keyword>
<evidence type="ECO:0000256" key="3">
    <source>
        <dbReference type="ARBA" id="ARBA00022989"/>
    </source>
</evidence>
<dbReference type="AlphaFoldDB" id="A0A150H4I5"/>
<feature type="transmembrane region" description="Helical" evidence="6">
    <location>
        <begin position="252"/>
        <end position="269"/>
    </location>
</feature>
<feature type="transmembrane region" description="Helical" evidence="6">
    <location>
        <begin position="12"/>
        <end position="30"/>
    </location>
</feature>
<dbReference type="GO" id="GO:0005385">
    <property type="term" value="F:zinc ion transmembrane transporter activity"/>
    <property type="evidence" value="ECO:0007669"/>
    <property type="project" value="TreeGrafter"/>
</dbReference>
<evidence type="ECO:0000256" key="2">
    <source>
        <dbReference type="ARBA" id="ARBA00022692"/>
    </source>
</evidence>
<dbReference type="PANTHER" id="PTHR11040">
    <property type="entry name" value="ZINC/IRON TRANSPORTER"/>
    <property type="match status" value="1"/>
</dbReference>
<dbReference type="InterPro" id="IPR003689">
    <property type="entry name" value="ZIP"/>
</dbReference>
<comment type="caution">
    <text evidence="7">The sequence shown here is derived from an EMBL/GenBank/DDBJ whole genome shotgun (WGS) entry which is preliminary data.</text>
</comment>
<keyword evidence="8" id="KW-1185">Reference proteome</keyword>
<name>A0A150H4I5_GONPE</name>
<evidence type="ECO:0000256" key="4">
    <source>
        <dbReference type="ARBA" id="ARBA00023136"/>
    </source>
</evidence>
<evidence type="ECO:0000256" key="5">
    <source>
        <dbReference type="SAM" id="MobiDB-lite"/>
    </source>
</evidence>
<comment type="subcellular location">
    <subcellularLocation>
        <location evidence="1">Membrane</location>
        <topology evidence="1">Multi-pass membrane protein</topology>
    </subcellularLocation>
</comment>
<feature type="transmembrane region" description="Helical" evidence="6">
    <location>
        <begin position="217"/>
        <end position="240"/>
    </location>
</feature>
<feature type="transmembrane region" description="Helical" evidence="6">
    <location>
        <begin position="152"/>
        <end position="168"/>
    </location>
</feature>
<reference evidence="8" key="1">
    <citation type="journal article" date="2016" name="Nat. Commun.">
        <title>The Gonium pectorale genome demonstrates co-option of cell cycle regulation during the evolution of multicellularity.</title>
        <authorList>
            <person name="Hanschen E.R."/>
            <person name="Marriage T.N."/>
            <person name="Ferris P.J."/>
            <person name="Hamaji T."/>
            <person name="Toyoda A."/>
            <person name="Fujiyama A."/>
            <person name="Neme R."/>
            <person name="Noguchi H."/>
            <person name="Minakuchi Y."/>
            <person name="Suzuki M."/>
            <person name="Kawai-Toyooka H."/>
            <person name="Smith D.R."/>
            <person name="Sparks H."/>
            <person name="Anderson J."/>
            <person name="Bakaric R."/>
            <person name="Luria V."/>
            <person name="Karger A."/>
            <person name="Kirschner M.W."/>
            <person name="Durand P.M."/>
            <person name="Michod R.E."/>
            <person name="Nozaki H."/>
            <person name="Olson B.J."/>
        </authorList>
    </citation>
    <scope>NUCLEOTIDE SEQUENCE [LARGE SCALE GENOMIC DNA]</scope>
    <source>
        <strain evidence="8">NIES-2863</strain>
    </source>
</reference>
<gene>
    <name evidence="7" type="ORF">GPECTOR_1g843</name>
</gene>
<sequence length="307" mass="31367">MQFKRLGYLQGLAAGLMLSISMLDLMPAAVEEVGFAAANSWFFGGVAFFAAVVHFIPEPSSEGLVLDEEPAAAAAPAVQAAPVASKKQDGPAKTPGSKAVVKRSGKGDADATVPSPDTSAAAAGALSATGLASAPASAARERTARREAKRRVLLSGLITAIGIALHNFPEGVAVFLASMKSHAVGASLAFAIALHNVPEGVAVALPVYFATGSRWRGFMYAATSGLAEPAAVVVLALALPGGSLDKQLVEKLLAAVGGIMAFLAISELLPLAVEHAGRQRAVAALFVGMAIMSANLYLLDHWLGHEH</sequence>
<accession>A0A150H4I5</accession>